<organism evidence="1 2">
    <name type="scientific">Coemansia nantahalensis</name>
    <dbReference type="NCBI Taxonomy" id="2789366"/>
    <lineage>
        <taxon>Eukaryota</taxon>
        <taxon>Fungi</taxon>
        <taxon>Fungi incertae sedis</taxon>
        <taxon>Zoopagomycota</taxon>
        <taxon>Kickxellomycotina</taxon>
        <taxon>Kickxellomycetes</taxon>
        <taxon>Kickxellales</taxon>
        <taxon>Kickxellaceae</taxon>
        <taxon>Coemansia</taxon>
    </lineage>
</organism>
<name>A0ACC1JM47_9FUNG</name>
<evidence type="ECO:0000313" key="1">
    <source>
        <dbReference type="EMBL" id="KAJ2763090.1"/>
    </source>
</evidence>
<comment type="caution">
    <text evidence="1">The sequence shown here is derived from an EMBL/GenBank/DDBJ whole genome shotgun (WGS) entry which is preliminary data.</text>
</comment>
<dbReference type="EMBL" id="JANBUJ010002817">
    <property type="protein sequence ID" value="KAJ2763090.1"/>
    <property type="molecule type" value="Genomic_DNA"/>
</dbReference>
<sequence length="460" mass="48442">MEQPPPNSSLAPAADGASTMHNPSALYFTAHLVYHAARIILYRSELPEYQHEEVTPDHVERAKDVCVEAAHTQADVIRWALDSLPVEDWDPMVGVWSLQGASVHVNSALSADLALAEQSRQDLEVHLKLHVSADQYYHFNMAIVTMLHHVFDLRRRERLALDSEEAPDDAAAAALAQDHQQLAVHHRSDPDPWIVPRCSSFLGFIYSHQVLRRSLNNAIKTTTYNPPEIADDEDSSSPSAGITQPPDEQLTSYWGAAPAASTVPLQAGSVPAVAPGISFDLSGGLRVLPGPLVPQDAAHTDARGHFGQTSTGASMNNIAAAADDSRPLAKRPFGSSAGPGSRRGGGGGGGGKGTAEPTAEQQAQLQRLEDLRARVLLLKQLNGKQPGAPGLDAAGMPYAADGGVPKDMDGFLTNFAESIGTMATQLGSSDVPPASAAGSAPVSGGAAQLQFQQGAWAAAA</sequence>
<dbReference type="Proteomes" id="UP001140234">
    <property type="component" value="Unassembled WGS sequence"/>
</dbReference>
<gene>
    <name evidence="1" type="ORF">IWQ57_005643</name>
</gene>
<evidence type="ECO:0000313" key="2">
    <source>
        <dbReference type="Proteomes" id="UP001140234"/>
    </source>
</evidence>
<keyword evidence="2" id="KW-1185">Reference proteome</keyword>
<proteinExistence type="predicted"/>
<feature type="non-terminal residue" evidence="1">
    <location>
        <position position="460"/>
    </location>
</feature>
<reference evidence="1" key="1">
    <citation type="submission" date="2022-07" db="EMBL/GenBank/DDBJ databases">
        <title>Phylogenomic reconstructions and comparative analyses of Kickxellomycotina fungi.</title>
        <authorList>
            <person name="Reynolds N.K."/>
            <person name="Stajich J.E."/>
            <person name="Barry K."/>
            <person name="Grigoriev I.V."/>
            <person name="Crous P."/>
            <person name="Smith M.E."/>
        </authorList>
    </citation>
    <scope>NUCLEOTIDE SEQUENCE</scope>
    <source>
        <strain evidence="1">CBS 109366</strain>
    </source>
</reference>
<protein>
    <submittedName>
        <fullName evidence="1">Uncharacterized protein</fullName>
    </submittedName>
</protein>
<accession>A0ACC1JM47</accession>